<dbReference type="SUPFAM" id="SSF56801">
    <property type="entry name" value="Acetyl-CoA synthetase-like"/>
    <property type="match status" value="1"/>
</dbReference>
<dbReference type="RefSeq" id="WP_014288403.1">
    <property type="nucleotide sequence ID" value="NC_016645.1"/>
</dbReference>
<dbReference type="Gene3D" id="3.40.50.12780">
    <property type="entry name" value="N-terminal domain of ligase-like"/>
    <property type="match status" value="1"/>
</dbReference>
<dbReference type="Pfam" id="PF00501">
    <property type="entry name" value="AMP-binding"/>
    <property type="match status" value="1"/>
</dbReference>
<evidence type="ECO:0000313" key="3">
    <source>
        <dbReference type="EMBL" id="AET32575.1"/>
    </source>
</evidence>
<dbReference type="AlphaFoldDB" id="G7VCF5"/>
<evidence type="ECO:0000259" key="2">
    <source>
        <dbReference type="Pfam" id="PF13193"/>
    </source>
</evidence>
<dbReference type="GO" id="GO:0016405">
    <property type="term" value="F:CoA-ligase activity"/>
    <property type="evidence" value="ECO:0007669"/>
    <property type="project" value="TreeGrafter"/>
</dbReference>
<dbReference type="InterPro" id="IPR042099">
    <property type="entry name" value="ANL_N_sf"/>
</dbReference>
<dbReference type="Gene3D" id="3.30.300.30">
    <property type="match status" value="1"/>
</dbReference>
<feature type="domain" description="AMP-binding enzyme C-terminal" evidence="2">
    <location>
        <begin position="361"/>
        <end position="427"/>
    </location>
</feature>
<keyword evidence="4" id="KW-1185">Reference proteome</keyword>
<feature type="domain" description="AMP-dependent synthetase/ligase" evidence="1">
    <location>
        <begin position="138"/>
        <end position="310"/>
    </location>
</feature>
<protein>
    <submittedName>
        <fullName evidence="3">Acyl-CoA synthase</fullName>
    </submittedName>
</protein>
<dbReference type="InterPro" id="IPR045851">
    <property type="entry name" value="AMP-bd_C_sf"/>
</dbReference>
<gene>
    <name evidence="3" type="ORF">P186_1142</name>
</gene>
<reference evidence="3 4" key="1">
    <citation type="journal article" date="2012" name="J. Bacteriol.">
        <title>Complete genome sequence of strain 1860, a crenarchaeon of the genus pyrobaculum able to grow with various electron acceptors.</title>
        <authorList>
            <person name="Mardanov A.V."/>
            <person name="Gumerov V.M."/>
            <person name="Slobodkina G.B."/>
            <person name="Beletsky A.V."/>
            <person name="Bonch-Osmolovskaya E.A."/>
            <person name="Ravin N.V."/>
            <person name="Skryabin K.G."/>
        </authorList>
    </citation>
    <scope>NUCLEOTIDE SEQUENCE [LARGE SCALE GENOMIC DNA]</scope>
    <source>
        <strain evidence="3 4">1860</strain>
    </source>
</reference>
<proteinExistence type="predicted"/>
<name>G7VCF5_9CREN</name>
<dbReference type="GeneID" id="11595396"/>
<dbReference type="eggNOG" id="arCOG00857">
    <property type="taxonomic scope" value="Archaea"/>
</dbReference>
<dbReference type="BioCyc" id="PSP1104324:GJSN-1114-MONOMER"/>
<dbReference type="STRING" id="1104324.P186_1142"/>
<dbReference type="Pfam" id="PF13193">
    <property type="entry name" value="AMP-binding_C"/>
    <property type="match status" value="1"/>
</dbReference>
<dbReference type="InterPro" id="IPR000873">
    <property type="entry name" value="AMP-dep_synth/lig_dom"/>
</dbReference>
<dbReference type="HOGENOM" id="CLU_000022_59_0_2"/>
<dbReference type="Proteomes" id="UP000005867">
    <property type="component" value="Chromosome"/>
</dbReference>
<dbReference type="CDD" id="cd04433">
    <property type="entry name" value="AFD_class_I"/>
    <property type="match status" value="1"/>
</dbReference>
<sequence>MIDFWARSQPDKTAVDDGVERHSYGELLRRSLRNRTGGRVFFIARNSSAALASLVGLLSSPSTTALVDPLTVSEDLEFQLEDFRPDILLTDEEVYGRNADVFKKWKAVKIGEWGSEGGGGLGEVVMYYAGVAGRTMQVVHAAEGFWRCAHSLATAMQLTPSDVVLVTPPLTHVLGLLTAMAALMSGATVLLMRRFDVDAAVKLAEKSTVIVGVPTVYAELNKAGVGRLGARYAVSGGAYLPPDVQRRFEEASGVPILQIYGLTEALVLTFQPPQLKDAKGTIGIPLPWVEVKLAEDGELLVKSPWNMKRYGDPAETEKVFQDGYLKTGDIVSMDERGLLYFRGVKKRMIKYKGYPVFPRDLELILLKHPAVKEALVKGEPDPEVGELPVAYVVLRGQASERELLDFVNSRVAFYKKLRKIYIVDKLP</sequence>
<organism evidence="3 4">
    <name type="scientific">Pyrobaculum ferrireducens</name>
    <dbReference type="NCBI Taxonomy" id="1104324"/>
    <lineage>
        <taxon>Archaea</taxon>
        <taxon>Thermoproteota</taxon>
        <taxon>Thermoprotei</taxon>
        <taxon>Thermoproteales</taxon>
        <taxon>Thermoproteaceae</taxon>
        <taxon>Pyrobaculum</taxon>
    </lineage>
</organism>
<evidence type="ECO:0000259" key="1">
    <source>
        <dbReference type="Pfam" id="PF00501"/>
    </source>
</evidence>
<dbReference type="InterPro" id="IPR025110">
    <property type="entry name" value="AMP-bd_C"/>
</dbReference>
<dbReference type="OrthoDB" id="193284at2157"/>
<dbReference type="PANTHER" id="PTHR24096">
    <property type="entry name" value="LONG-CHAIN-FATTY-ACID--COA LIGASE"/>
    <property type="match status" value="1"/>
</dbReference>
<evidence type="ECO:0000313" key="4">
    <source>
        <dbReference type="Proteomes" id="UP000005867"/>
    </source>
</evidence>
<dbReference type="KEGG" id="pyr:P186_1142"/>
<accession>G7VCF5</accession>
<dbReference type="EMBL" id="CP003098">
    <property type="protein sequence ID" value="AET32575.1"/>
    <property type="molecule type" value="Genomic_DNA"/>
</dbReference>